<dbReference type="VEuPathDB" id="FungiDB:TRICI_005771"/>
<dbReference type="Proteomes" id="UP000761534">
    <property type="component" value="Unassembled WGS sequence"/>
</dbReference>
<evidence type="ECO:0000256" key="10">
    <source>
        <dbReference type="PIRNR" id="PIRNR005719"/>
    </source>
</evidence>
<dbReference type="PANTHER" id="PTHR18937">
    <property type="entry name" value="STRUCTURAL MAINTENANCE OF CHROMOSOMES SMC FAMILY MEMBER"/>
    <property type="match status" value="1"/>
</dbReference>
<feature type="coiled-coil region" evidence="11">
    <location>
        <begin position="337"/>
        <end position="371"/>
    </location>
</feature>
<sequence length="1240" mass="142111">MGRLSAIELNNFKSYKGTHKVQFGTESNFTSIIGPNGSGKSNMMDAISFVLGVQNRKLRTSKLKDLVYRNRIMEAEEGAEDEEPTATQPSDPSSAYVTAIYYKDDGTEMRFTRSTYKVNDEQLSLPQYTAELAKENILVKAKNFLVFQGDVEQVASQSSKELCTIIERISGSIQYAEEYDRLQSVSHESQKKAEGILAKKKNAVSDIKVYRQQKEEEDAYNRKKDTVERHEKSVLLWELYHLESKAEEKAKELKTCQEEVDEKMGNVDQGKRQLKVVEQQYASFQREVQKLKKKLQSKDSEVEAAKVSLYPVKTKIDVTKKSRARFEEALKGVKSTRDDQAKHVEKVEKDIKNTEKALAKFDEKMEERKKSEMNISDADLDEFERLKVQYTQRTSNEQSKIGNIVRSQRAAQDDVKNLTRSKENFAMKAGNLESELASLTAQAKQLSLEVNELNTRLQNKKDELEQVVDDQKKRDEERKTHNSRLEDVLKKLESVQADERETEKERRMREMMKKLKQQVPAVRGYVYELFYPPQDKHSKYAKSIDTVLGKHHDSVVVDSYKDCQDCIEYLKANRMGVLKFIPLDNISTNPIDSSLKSVLPGARLAVDVIQCDPALRNAAEFICSDTMICDNLEVAKQLRWQKNVHVRAVTLEGFVISRGNTMSGGNDGSKPAPAHDVRKWKLMKEQEMGILQELNSNVHEQIDKEEQLKGEIRQTELQLEAYRHRLEESNQALESRRKELKYFQEQVVGVDSKLAEANKTVETFTQQLDQAEQGVQGVREEIFGQFCSRVGVKDIKRFEEMQSRFASEGQEERQKIVMHKQQLERQLSRFRSGLEETEKRLTTLEGSLNRDITALKEQESERERIMENYVKLQDEQKELQEGYEAKKNELETRGDTVKEYKDRLQQAFKDGEDSESKFTDIKTELNKLVSRRMNRLRTCNLEGTEVPLIEGSLDNIPVDEVLASTQNPTADTEGDSQMTDAPAHESTNELYNNYGITVDYQDLDDELKSSDDPRVEQELLAKIQDLHAEMEQMSVNSKARERLEKANEQFKEIQGEFDEAKQEAKEAREEFNHVRKERTRKFMEAFSMISKEIEVVYRELTQSSTSPLGGSAQLSLENEDEPYLGGVIYQVMPPTKRFCEIENLSGGEKSMAALALLFAMHSYQKAPFFVLDEVDAALDNNNIASVARYINSLSGSRVQFIVISLKNGLFEKSTSLVGIYRNQDENSSNALTLNLGQYSG</sequence>
<feature type="domain" description="SMC hinge" evidence="13">
    <location>
        <begin position="520"/>
        <end position="639"/>
    </location>
</feature>
<dbReference type="AlphaFoldDB" id="A0A642UU44"/>
<evidence type="ECO:0000256" key="1">
    <source>
        <dbReference type="ARBA" id="ARBA00004123"/>
    </source>
</evidence>
<evidence type="ECO:0000256" key="6">
    <source>
        <dbReference type="ARBA" id="ARBA00022776"/>
    </source>
</evidence>
<evidence type="ECO:0000313" key="15">
    <source>
        <dbReference type="Proteomes" id="UP000761534"/>
    </source>
</evidence>
<dbReference type="Pfam" id="PF02463">
    <property type="entry name" value="SMC_N"/>
    <property type="match status" value="1"/>
</dbReference>
<dbReference type="GO" id="GO:0016887">
    <property type="term" value="F:ATP hydrolysis activity"/>
    <property type="evidence" value="ECO:0007669"/>
    <property type="project" value="InterPro"/>
</dbReference>
<feature type="region of interest" description="Disordered" evidence="12">
    <location>
        <begin position="464"/>
        <end position="486"/>
    </location>
</feature>
<organism evidence="14 15">
    <name type="scientific">Trichomonascus ciferrii</name>
    <dbReference type="NCBI Taxonomy" id="44093"/>
    <lineage>
        <taxon>Eukaryota</taxon>
        <taxon>Fungi</taxon>
        <taxon>Dikarya</taxon>
        <taxon>Ascomycota</taxon>
        <taxon>Saccharomycotina</taxon>
        <taxon>Dipodascomycetes</taxon>
        <taxon>Dipodascales</taxon>
        <taxon>Trichomonascaceae</taxon>
        <taxon>Trichomonascus</taxon>
        <taxon>Trichomonascus ciferrii complex</taxon>
    </lineage>
</organism>
<dbReference type="Gene3D" id="1.10.287.1490">
    <property type="match status" value="1"/>
</dbReference>
<dbReference type="Gene3D" id="3.40.50.300">
    <property type="entry name" value="P-loop containing nucleotide triphosphate hydrolases"/>
    <property type="match status" value="2"/>
</dbReference>
<dbReference type="GO" id="GO:0005524">
    <property type="term" value="F:ATP binding"/>
    <property type="evidence" value="ECO:0007669"/>
    <property type="project" value="InterPro"/>
</dbReference>
<evidence type="ECO:0000256" key="11">
    <source>
        <dbReference type="SAM" id="Coils"/>
    </source>
</evidence>
<dbReference type="Gene3D" id="3.30.70.1620">
    <property type="match status" value="1"/>
</dbReference>
<dbReference type="Gene3D" id="1.20.1060.20">
    <property type="match status" value="1"/>
</dbReference>
<comment type="caution">
    <text evidence="14">The sequence shown here is derived from an EMBL/GenBank/DDBJ whole genome shotgun (WGS) entry which is preliminary data.</text>
</comment>
<evidence type="ECO:0000256" key="9">
    <source>
        <dbReference type="ARBA" id="ARBA00023306"/>
    </source>
</evidence>
<dbReference type="GO" id="GO:0007062">
    <property type="term" value="P:sister chromatid cohesion"/>
    <property type="evidence" value="ECO:0007669"/>
    <property type="project" value="InterPro"/>
</dbReference>
<reference evidence="14" key="1">
    <citation type="journal article" date="2019" name="G3 (Bethesda)">
        <title>Genome Assemblies of Two Rare Opportunistic Yeast Pathogens: Diutina rugosa (syn. Candida rugosa) and Trichomonascus ciferrii (syn. Candida ciferrii).</title>
        <authorList>
            <person name="Mixao V."/>
            <person name="Saus E."/>
            <person name="Hansen A.P."/>
            <person name="Lass-Florl C."/>
            <person name="Gabaldon T."/>
        </authorList>
    </citation>
    <scope>NUCLEOTIDE SEQUENCE</scope>
    <source>
        <strain evidence="14">CBS 4856</strain>
    </source>
</reference>
<dbReference type="InterPro" id="IPR024704">
    <property type="entry name" value="SMC"/>
</dbReference>
<dbReference type="CDD" id="cd03275">
    <property type="entry name" value="ABC_SMC1_euk"/>
    <property type="match status" value="1"/>
</dbReference>
<evidence type="ECO:0000313" key="14">
    <source>
        <dbReference type="EMBL" id="KAA8902965.1"/>
    </source>
</evidence>
<keyword evidence="9" id="KW-0131">Cell cycle</keyword>
<evidence type="ECO:0000256" key="5">
    <source>
        <dbReference type="ARBA" id="ARBA00022618"/>
    </source>
</evidence>
<keyword evidence="8 10" id="KW-0539">Nucleus</keyword>
<proteinExistence type="inferred from homology"/>
<feature type="coiled-coil region" evidence="11">
    <location>
        <begin position="210"/>
        <end position="308"/>
    </location>
</feature>
<feature type="coiled-coil region" evidence="11">
    <location>
        <begin position="820"/>
        <end position="893"/>
    </location>
</feature>
<gene>
    <name evidence="14" type="ORF">TRICI_005771</name>
</gene>
<keyword evidence="5" id="KW-0132">Cell division</keyword>
<keyword evidence="7 11" id="KW-0175">Coiled coil</keyword>
<dbReference type="InterPro" id="IPR028468">
    <property type="entry name" value="Smc1_ABC"/>
</dbReference>
<evidence type="ECO:0000256" key="7">
    <source>
        <dbReference type="ARBA" id="ARBA00023054"/>
    </source>
</evidence>
<feature type="coiled-coil region" evidence="11">
    <location>
        <begin position="691"/>
        <end position="781"/>
    </location>
</feature>
<evidence type="ECO:0000256" key="12">
    <source>
        <dbReference type="SAM" id="MobiDB-lite"/>
    </source>
</evidence>
<evidence type="ECO:0000256" key="8">
    <source>
        <dbReference type="ARBA" id="ARBA00023242"/>
    </source>
</evidence>
<dbReference type="SUPFAM" id="SSF52540">
    <property type="entry name" value="P-loop containing nucleoside triphosphate hydrolases"/>
    <property type="match status" value="1"/>
</dbReference>
<keyword evidence="4" id="KW-0158">Chromosome</keyword>
<dbReference type="GO" id="GO:0007059">
    <property type="term" value="P:chromosome segregation"/>
    <property type="evidence" value="ECO:0007669"/>
    <property type="project" value="UniProtKB-ARBA"/>
</dbReference>
<evidence type="ECO:0000256" key="2">
    <source>
        <dbReference type="ARBA" id="ARBA00004286"/>
    </source>
</evidence>
<dbReference type="OrthoDB" id="5575062at2759"/>
<keyword evidence="6" id="KW-0498">Mitosis</keyword>
<dbReference type="SUPFAM" id="SSF75553">
    <property type="entry name" value="Smc hinge domain"/>
    <property type="match status" value="1"/>
</dbReference>
<dbReference type="GO" id="GO:0005634">
    <property type="term" value="C:nucleus"/>
    <property type="evidence" value="ECO:0007669"/>
    <property type="project" value="UniProtKB-SubCell"/>
</dbReference>
<dbReference type="SMART" id="SM00968">
    <property type="entry name" value="SMC_hinge"/>
    <property type="match status" value="1"/>
</dbReference>
<dbReference type="InterPro" id="IPR036277">
    <property type="entry name" value="SMC_hinge_sf"/>
</dbReference>
<dbReference type="InterPro" id="IPR003395">
    <property type="entry name" value="RecF/RecN/SMC_N"/>
</dbReference>
<protein>
    <recommendedName>
        <fullName evidence="10">Structural maintenance of chromosomes protein</fullName>
    </recommendedName>
</protein>
<evidence type="ECO:0000259" key="13">
    <source>
        <dbReference type="SMART" id="SM00968"/>
    </source>
</evidence>
<feature type="coiled-coil region" evidence="11">
    <location>
        <begin position="1016"/>
        <end position="1077"/>
    </location>
</feature>
<comment type="similarity">
    <text evidence="3">Belongs to the SMC family. SMC1 subfamily.</text>
</comment>
<evidence type="ECO:0000256" key="4">
    <source>
        <dbReference type="ARBA" id="ARBA00022454"/>
    </source>
</evidence>
<dbReference type="GO" id="GO:0003677">
    <property type="term" value="F:DNA binding"/>
    <property type="evidence" value="ECO:0007669"/>
    <property type="project" value="TreeGrafter"/>
</dbReference>
<dbReference type="GO" id="GO:0008278">
    <property type="term" value="C:cohesin complex"/>
    <property type="evidence" value="ECO:0007669"/>
    <property type="project" value="InterPro"/>
</dbReference>
<keyword evidence="15" id="KW-1185">Reference proteome</keyword>
<dbReference type="EMBL" id="SWFS01000453">
    <property type="protein sequence ID" value="KAA8902965.1"/>
    <property type="molecule type" value="Genomic_DNA"/>
</dbReference>
<dbReference type="InterPro" id="IPR027417">
    <property type="entry name" value="P-loop_NTPase"/>
</dbReference>
<dbReference type="PANTHER" id="PTHR18937:SF12">
    <property type="entry name" value="STRUCTURAL MAINTENANCE OF CHROMOSOMES PROTEIN"/>
    <property type="match status" value="1"/>
</dbReference>
<comment type="subcellular location">
    <subcellularLocation>
        <location evidence="2">Chromosome</location>
    </subcellularLocation>
    <subcellularLocation>
        <location evidence="1 10">Nucleus</location>
    </subcellularLocation>
</comment>
<dbReference type="PIRSF" id="PIRSF005719">
    <property type="entry name" value="SMC"/>
    <property type="match status" value="1"/>
</dbReference>
<evidence type="ECO:0000256" key="3">
    <source>
        <dbReference type="ARBA" id="ARBA00005597"/>
    </source>
</evidence>
<dbReference type="InterPro" id="IPR010935">
    <property type="entry name" value="SMC_hinge"/>
</dbReference>
<dbReference type="Pfam" id="PF06470">
    <property type="entry name" value="SMC_hinge"/>
    <property type="match status" value="1"/>
</dbReference>
<accession>A0A642UU44</accession>
<name>A0A642UU44_9ASCO</name>
<dbReference type="GO" id="GO:0051301">
    <property type="term" value="P:cell division"/>
    <property type="evidence" value="ECO:0007669"/>
    <property type="project" value="UniProtKB-KW"/>
</dbReference>